<reference evidence="6" key="1">
    <citation type="journal article" date="2021" name="Nat. Commun.">
        <title>Genetic determinants of endophytism in the Arabidopsis root mycobiome.</title>
        <authorList>
            <person name="Mesny F."/>
            <person name="Miyauchi S."/>
            <person name="Thiergart T."/>
            <person name="Pickel B."/>
            <person name="Atanasova L."/>
            <person name="Karlsson M."/>
            <person name="Huettel B."/>
            <person name="Barry K.W."/>
            <person name="Haridas S."/>
            <person name="Chen C."/>
            <person name="Bauer D."/>
            <person name="Andreopoulos W."/>
            <person name="Pangilinan J."/>
            <person name="LaButti K."/>
            <person name="Riley R."/>
            <person name="Lipzen A."/>
            <person name="Clum A."/>
            <person name="Drula E."/>
            <person name="Henrissat B."/>
            <person name="Kohler A."/>
            <person name="Grigoriev I.V."/>
            <person name="Martin F.M."/>
            <person name="Hacquard S."/>
        </authorList>
    </citation>
    <scope>NUCLEOTIDE SEQUENCE</scope>
    <source>
        <strain evidence="6">MPI-CAGE-CH-0230</strain>
    </source>
</reference>
<dbReference type="InterPro" id="IPR008266">
    <property type="entry name" value="Tyr_kinase_AS"/>
</dbReference>
<dbReference type="InterPro" id="IPR040976">
    <property type="entry name" value="Pkinase_fungal"/>
</dbReference>
<dbReference type="OrthoDB" id="5584477at2759"/>
<organism evidence="6 7">
    <name type="scientific">Microdochium trichocladiopsis</name>
    <dbReference type="NCBI Taxonomy" id="1682393"/>
    <lineage>
        <taxon>Eukaryota</taxon>
        <taxon>Fungi</taxon>
        <taxon>Dikarya</taxon>
        <taxon>Ascomycota</taxon>
        <taxon>Pezizomycotina</taxon>
        <taxon>Sordariomycetes</taxon>
        <taxon>Xylariomycetidae</taxon>
        <taxon>Xylariales</taxon>
        <taxon>Microdochiaceae</taxon>
        <taxon>Microdochium</taxon>
    </lineage>
</organism>
<dbReference type="PROSITE" id="PS00109">
    <property type="entry name" value="PROTEIN_KINASE_TYR"/>
    <property type="match status" value="1"/>
</dbReference>
<accession>A0A9P8XVS6</accession>
<dbReference type="SUPFAM" id="SSF56112">
    <property type="entry name" value="Protein kinase-like (PK-like)"/>
    <property type="match status" value="1"/>
</dbReference>
<dbReference type="Proteomes" id="UP000756346">
    <property type="component" value="Unassembled WGS sequence"/>
</dbReference>
<dbReference type="AlphaFoldDB" id="A0A9P8XVS6"/>
<dbReference type="GO" id="GO:0004674">
    <property type="term" value="F:protein serine/threonine kinase activity"/>
    <property type="evidence" value="ECO:0007669"/>
    <property type="project" value="UniProtKB-EC"/>
</dbReference>
<sequence length="777" mass="86685">MADQARSQIIKENPIGKGLDAFRASFSLICEGASVPCTPDSLGRLDREGKNDSTASLRISRLLRSSGSGKNLLSDLSRLNSAVNSDDFDLNSIKPLLNAALTDDPDDAVIWNEVYHAVTESTPPPRPTASSLHQTPWLHNTSSFANSSEGRKDVDRVLKLELGPLYVGLPRFCETYFGRVAGLETAAAAVFKECMGGSSPLFNKGWIGWPKDANQDDVLSWFADLCEKLAAFAEHHRSNPACRRRPLAQPNKPIRGSTGERKLDVGFVNDTKADKNSRCHWSQVLVPGELKSNPSADKASKAWLDLGTYAREVLAAQDTRRFVLGFTICGSLMRIWEFDRLGGVASEQFDINKDGLQFVSTVLGFLWMNEEELGFDPTIMTANNERFIEIEREGATERLIIDRVMQRARCIAGRATTCWKAHREGHPQSPLVIKDSWQYAERDEEGELLREVTGKGVVNMARYYHHETVQVHGTDDDIRSNVRGGLDVTRATNYRPERSMPPPSTTMSDASRKGRSNSIAGKKRSSSQTGAALPPSKRSCSTSPTKASSNAMSNRVHRRVILQDYGEPIYNASSRSALLAALEGCIEGHESLRKAGVLHRDISINNLMINEDDDNISWRSFLIDLDLAVREQREGASGAKGKTGTRAFMAIGALLGEQHSFMHDLESFFWVLFWICIHYDVHGKDIGPTEFDSWNYESDNKLVRSKVGTIGDESIFLKIAEENFTPHYQPLIPSVNRLRRKVFPSGERWKRPEPELYSLMKEILREARKDPKVAANK</sequence>
<evidence type="ECO:0000256" key="1">
    <source>
        <dbReference type="ARBA" id="ARBA00012513"/>
    </source>
</evidence>
<evidence type="ECO:0000313" key="6">
    <source>
        <dbReference type="EMBL" id="KAH7016025.1"/>
    </source>
</evidence>
<protein>
    <recommendedName>
        <fullName evidence="1">non-specific serine/threonine protein kinase</fullName>
        <ecNumber evidence="1">2.7.11.1</ecNumber>
    </recommendedName>
</protein>
<dbReference type="GeneID" id="70180366"/>
<evidence type="ECO:0000256" key="2">
    <source>
        <dbReference type="ARBA" id="ARBA00047899"/>
    </source>
</evidence>
<dbReference type="InterPro" id="IPR011009">
    <property type="entry name" value="Kinase-like_dom_sf"/>
</dbReference>
<dbReference type="RefSeq" id="XP_046005649.1">
    <property type="nucleotide sequence ID" value="XM_046150820.1"/>
</dbReference>
<feature type="region of interest" description="Disordered" evidence="4">
    <location>
        <begin position="474"/>
        <end position="554"/>
    </location>
</feature>
<evidence type="ECO:0000256" key="4">
    <source>
        <dbReference type="SAM" id="MobiDB-lite"/>
    </source>
</evidence>
<feature type="domain" description="Fungal-type protein kinase" evidence="5">
    <location>
        <begin position="262"/>
        <end position="676"/>
    </location>
</feature>
<comment type="catalytic activity">
    <reaction evidence="2">
        <text>L-threonyl-[protein] + ATP = O-phospho-L-threonyl-[protein] + ADP + H(+)</text>
        <dbReference type="Rhea" id="RHEA:46608"/>
        <dbReference type="Rhea" id="RHEA-COMP:11060"/>
        <dbReference type="Rhea" id="RHEA-COMP:11605"/>
        <dbReference type="ChEBI" id="CHEBI:15378"/>
        <dbReference type="ChEBI" id="CHEBI:30013"/>
        <dbReference type="ChEBI" id="CHEBI:30616"/>
        <dbReference type="ChEBI" id="CHEBI:61977"/>
        <dbReference type="ChEBI" id="CHEBI:456216"/>
        <dbReference type="EC" id="2.7.11.1"/>
    </reaction>
</comment>
<evidence type="ECO:0000256" key="3">
    <source>
        <dbReference type="ARBA" id="ARBA00048679"/>
    </source>
</evidence>
<evidence type="ECO:0000313" key="7">
    <source>
        <dbReference type="Proteomes" id="UP000756346"/>
    </source>
</evidence>
<evidence type="ECO:0000259" key="5">
    <source>
        <dbReference type="Pfam" id="PF17667"/>
    </source>
</evidence>
<keyword evidence="7" id="KW-1185">Reference proteome</keyword>
<dbReference type="Gene3D" id="1.10.510.10">
    <property type="entry name" value="Transferase(Phosphotransferase) domain 1"/>
    <property type="match status" value="1"/>
</dbReference>
<dbReference type="Pfam" id="PF17667">
    <property type="entry name" value="Pkinase_fungal"/>
    <property type="match status" value="1"/>
</dbReference>
<dbReference type="PANTHER" id="PTHR38248:SF2">
    <property type="entry name" value="FUNK1 11"/>
    <property type="match status" value="1"/>
</dbReference>
<dbReference type="EC" id="2.7.11.1" evidence="1"/>
<comment type="catalytic activity">
    <reaction evidence="3">
        <text>L-seryl-[protein] + ATP = O-phospho-L-seryl-[protein] + ADP + H(+)</text>
        <dbReference type="Rhea" id="RHEA:17989"/>
        <dbReference type="Rhea" id="RHEA-COMP:9863"/>
        <dbReference type="Rhea" id="RHEA-COMP:11604"/>
        <dbReference type="ChEBI" id="CHEBI:15378"/>
        <dbReference type="ChEBI" id="CHEBI:29999"/>
        <dbReference type="ChEBI" id="CHEBI:30616"/>
        <dbReference type="ChEBI" id="CHEBI:83421"/>
        <dbReference type="ChEBI" id="CHEBI:456216"/>
        <dbReference type="EC" id="2.7.11.1"/>
    </reaction>
</comment>
<dbReference type="PANTHER" id="PTHR38248">
    <property type="entry name" value="FUNK1 6"/>
    <property type="match status" value="1"/>
</dbReference>
<dbReference type="EMBL" id="JAGTJQ010000012">
    <property type="protein sequence ID" value="KAH7016025.1"/>
    <property type="molecule type" value="Genomic_DNA"/>
</dbReference>
<comment type="caution">
    <text evidence="6">The sequence shown here is derived from an EMBL/GenBank/DDBJ whole genome shotgun (WGS) entry which is preliminary data.</text>
</comment>
<gene>
    <name evidence="6" type="ORF">B0I36DRAFT_254476</name>
</gene>
<feature type="compositionally biased region" description="Polar residues" evidence="4">
    <location>
        <begin position="538"/>
        <end position="553"/>
    </location>
</feature>
<name>A0A9P8XVS6_9PEZI</name>
<proteinExistence type="predicted"/>